<dbReference type="AlphaFoldDB" id="A0A2T9ZB52"/>
<feature type="repeat" description="WD" evidence="7">
    <location>
        <begin position="330"/>
        <end position="371"/>
    </location>
</feature>
<sequence length="455" mass="51478">MKIKTISRSSADYVRERVTDIQKVQRNFDPLLHPQEKAREYTRALRAAKLERMFAKPFICALDGHVDGIYSIAKNPLKLDHVLSGSGDGELRLWSLSNQKTLARAENAHDGMVAGITYVPSTQNKFISVGADKFVKVWDFSLYSDFNTGKNVFSAMEPVTHYTGKEAFNGIDHHRNRDLFATCSSVVSIWDVNRSEPISNLVWGADTIRTVKLNQSEVNVLASSGTDRNIILYDLRTSSPISKLVMSMSSNAISWNPTEPFVFAAASEDHNCYTFDMRKMDHATNVMKDHVSAVMDVDYSPTGLELVTASYDRTIRLFDAKRGHSRDVYHTKRMQRVFVAKYTMDNKFVVSGSDDGNLRVWRSEASQRVGAKSSRQVASLNYMSTVKDKFTHMPEVRRVLKQRNLPKDISKAKRTKTAMLEARKTKEENKRKHSKPGSVPHVSERVKPVVGVTFK</sequence>
<feature type="repeat" description="WD" evidence="7">
    <location>
        <begin position="287"/>
        <end position="328"/>
    </location>
</feature>
<dbReference type="OrthoDB" id="10249065at2759"/>
<organism evidence="10 11">
    <name type="scientific">Smittium megazygosporum</name>
    <dbReference type="NCBI Taxonomy" id="133381"/>
    <lineage>
        <taxon>Eukaryota</taxon>
        <taxon>Fungi</taxon>
        <taxon>Fungi incertae sedis</taxon>
        <taxon>Zoopagomycota</taxon>
        <taxon>Kickxellomycotina</taxon>
        <taxon>Harpellomycetes</taxon>
        <taxon>Harpellales</taxon>
        <taxon>Legeriomycetaceae</taxon>
        <taxon>Smittium</taxon>
    </lineage>
</organism>
<dbReference type="PANTHER" id="PTHR22851:SF0">
    <property type="entry name" value="DDB1- AND CUL4-ASSOCIATED FACTOR 13"/>
    <property type="match status" value="1"/>
</dbReference>
<evidence type="ECO:0000256" key="3">
    <source>
        <dbReference type="ARBA" id="ARBA00022574"/>
    </source>
</evidence>
<feature type="compositionally biased region" description="Basic and acidic residues" evidence="8">
    <location>
        <begin position="421"/>
        <end position="430"/>
    </location>
</feature>
<reference evidence="10 11" key="1">
    <citation type="journal article" date="2018" name="MBio">
        <title>Comparative Genomics Reveals the Core Gene Toolbox for the Fungus-Insect Symbiosis.</title>
        <authorList>
            <person name="Wang Y."/>
            <person name="Stata M."/>
            <person name="Wang W."/>
            <person name="Stajich J.E."/>
            <person name="White M.M."/>
            <person name="Moncalvo J.M."/>
        </authorList>
    </citation>
    <scope>NUCLEOTIDE SEQUENCE [LARGE SCALE GENOMIC DNA]</scope>
    <source>
        <strain evidence="10 11">SC-DP-2</strain>
    </source>
</reference>
<dbReference type="InterPro" id="IPR036322">
    <property type="entry name" value="WD40_repeat_dom_sf"/>
</dbReference>
<evidence type="ECO:0000256" key="6">
    <source>
        <dbReference type="ARBA" id="ARBA00023274"/>
    </source>
</evidence>
<comment type="similarity">
    <text evidence="2">Belongs to the WD repeat DCAF13/WDSOF1 family.</text>
</comment>
<feature type="region of interest" description="Disordered" evidence="8">
    <location>
        <begin position="412"/>
        <end position="455"/>
    </location>
</feature>
<dbReference type="PROSITE" id="PS50294">
    <property type="entry name" value="WD_REPEATS_REGION"/>
    <property type="match status" value="2"/>
</dbReference>
<keyword evidence="4" id="KW-0677">Repeat</keyword>
<proteinExistence type="inferred from homology"/>
<evidence type="ECO:0000313" key="10">
    <source>
        <dbReference type="EMBL" id="PVV01804.1"/>
    </source>
</evidence>
<dbReference type="InterPro" id="IPR001680">
    <property type="entry name" value="WD40_rpt"/>
</dbReference>
<protein>
    <recommendedName>
        <fullName evidence="9">Sof1-like protein domain-containing protein</fullName>
    </recommendedName>
</protein>
<gene>
    <name evidence="10" type="ORF">BB560_003765</name>
</gene>
<evidence type="ECO:0000256" key="5">
    <source>
        <dbReference type="ARBA" id="ARBA00023242"/>
    </source>
</evidence>
<dbReference type="InterPro" id="IPR007287">
    <property type="entry name" value="Sof1"/>
</dbReference>
<dbReference type="Pfam" id="PF00400">
    <property type="entry name" value="WD40"/>
    <property type="match status" value="4"/>
</dbReference>
<dbReference type="STRING" id="133381.A0A2T9ZB52"/>
<evidence type="ECO:0000313" key="11">
    <source>
        <dbReference type="Proteomes" id="UP000245609"/>
    </source>
</evidence>
<dbReference type="EMBL" id="MBFS01000793">
    <property type="protein sequence ID" value="PVV01804.1"/>
    <property type="molecule type" value="Genomic_DNA"/>
</dbReference>
<dbReference type="InterPro" id="IPR015943">
    <property type="entry name" value="WD40/YVTN_repeat-like_dom_sf"/>
</dbReference>
<dbReference type="SMART" id="SM00320">
    <property type="entry name" value="WD40"/>
    <property type="match status" value="7"/>
</dbReference>
<keyword evidence="11" id="KW-1185">Reference proteome</keyword>
<evidence type="ECO:0000256" key="7">
    <source>
        <dbReference type="PROSITE-ProRule" id="PRU00221"/>
    </source>
</evidence>
<evidence type="ECO:0000259" key="9">
    <source>
        <dbReference type="Pfam" id="PF04158"/>
    </source>
</evidence>
<dbReference type="PROSITE" id="PS50082">
    <property type="entry name" value="WD_REPEATS_2"/>
    <property type="match status" value="4"/>
</dbReference>
<dbReference type="GO" id="GO:0032040">
    <property type="term" value="C:small-subunit processome"/>
    <property type="evidence" value="ECO:0007669"/>
    <property type="project" value="TreeGrafter"/>
</dbReference>
<dbReference type="Pfam" id="PF04158">
    <property type="entry name" value="Sof1"/>
    <property type="match status" value="1"/>
</dbReference>
<comment type="caution">
    <text evidence="10">The sequence shown here is derived from an EMBL/GenBank/DDBJ whole genome shotgun (WGS) entry which is preliminary data.</text>
</comment>
<comment type="subcellular location">
    <subcellularLocation>
        <location evidence="1">Nucleus</location>
        <location evidence="1">Nucleolus</location>
    </subcellularLocation>
</comment>
<keyword evidence="3 7" id="KW-0853">WD repeat</keyword>
<evidence type="ECO:0000256" key="2">
    <source>
        <dbReference type="ARBA" id="ARBA00005649"/>
    </source>
</evidence>
<evidence type="ECO:0000256" key="8">
    <source>
        <dbReference type="SAM" id="MobiDB-lite"/>
    </source>
</evidence>
<feature type="repeat" description="WD" evidence="7">
    <location>
        <begin position="62"/>
        <end position="104"/>
    </location>
</feature>
<dbReference type="InterPro" id="IPR020472">
    <property type="entry name" value="WD40_PAC1"/>
</dbReference>
<dbReference type="PANTHER" id="PTHR22851">
    <property type="entry name" value="U3 SMALL NUCLEOLAR RNA U3 SNORNA ASSOCIATED PROTEIN"/>
    <property type="match status" value="1"/>
</dbReference>
<name>A0A2T9ZB52_9FUNG</name>
<keyword evidence="6" id="KW-0687">Ribonucleoprotein</keyword>
<dbReference type="PRINTS" id="PR00320">
    <property type="entry name" value="GPROTEINBRPT"/>
</dbReference>
<dbReference type="SUPFAM" id="SSF50978">
    <property type="entry name" value="WD40 repeat-like"/>
    <property type="match status" value="1"/>
</dbReference>
<evidence type="ECO:0000256" key="1">
    <source>
        <dbReference type="ARBA" id="ARBA00004604"/>
    </source>
</evidence>
<keyword evidence="5" id="KW-0539">Nucleus</keyword>
<accession>A0A2T9ZB52</accession>
<feature type="repeat" description="WD" evidence="7">
    <location>
        <begin position="106"/>
        <end position="141"/>
    </location>
</feature>
<feature type="domain" description="Sof1-like protein" evidence="9">
    <location>
        <begin position="363"/>
        <end position="449"/>
    </location>
</feature>
<dbReference type="Proteomes" id="UP000245609">
    <property type="component" value="Unassembled WGS sequence"/>
</dbReference>
<dbReference type="InterPro" id="IPR051733">
    <property type="entry name" value="WD_repeat_DCAF13/WDSOF1"/>
</dbReference>
<dbReference type="Gene3D" id="2.130.10.10">
    <property type="entry name" value="YVTN repeat-like/Quinoprotein amine dehydrogenase"/>
    <property type="match status" value="2"/>
</dbReference>
<dbReference type="GO" id="GO:0000462">
    <property type="term" value="P:maturation of SSU-rRNA from tricistronic rRNA transcript (SSU-rRNA, 5.8S rRNA, LSU-rRNA)"/>
    <property type="evidence" value="ECO:0007669"/>
    <property type="project" value="TreeGrafter"/>
</dbReference>
<evidence type="ECO:0000256" key="4">
    <source>
        <dbReference type="ARBA" id="ARBA00022737"/>
    </source>
</evidence>